<name>A0A1I0ZII0_9CLOT</name>
<dbReference type="SUPFAM" id="SSF52172">
    <property type="entry name" value="CheY-like"/>
    <property type="match status" value="1"/>
</dbReference>
<keyword evidence="3" id="KW-1185">Reference proteome</keyword>
<accession>A0A1I0ZII0</accession>
<evidence type="ECO:0000313" key="2">
    <source>
        <dbReference type="EMBL" id="SFB24926.1"/>
    </source>
</evidence>
<feature type="domain" description="HTH LytTR-type" evidence="1">
    <location>
        <begin position="132"/>
        <end position="231"/>
    </location>
</feature>
<dbReference type="AlphaFoldDB" id="A0A1I0ZII0"/>
<dbReference type="Gene3D" id="3.40.50.2300">
    <property type="match status" value="1"/>
</dbReference>
<dbReference type="PANTHER" id="PTHR37299">
    <property type="entry name" value="TRANSCRIPTIONAL REGULATOR-RELATED"/>
    <property type="match status" value="1"/>
</dbReference>
<dbReference type="PROSITE" id="PS50930">
    <property type="entry name" value="HTH_LYTTR"/>
    <property type="match status" value="1"/>
</dbReference>
<gene>
    <name evidence="2" type="ORF">SAMN04488528_102112</name>
</gene>
<reference evidence="2 3" key="1">
    <citation type="submission" date="2016-10" db="EMBL/GenBank/DDBJ databases">
        <authorList>
            <person name="de Groot N.N."/>
        </authorList>
    </citation>
    <scope>NUCLEOTIDE SEQUENCE [LARGE SCALE GENOMIC DNA]</scope>
    <source>
        <strain evidence="2 3">DSM 12271</strain>
    </source>
</reference>
<dbReference type="STRING" id="84698.SAMN04488528_102112"/>
<dbReference type="GO" id="GO:0000156">
    <property type="term" value="F:phosphorelay response regulator activity"/>
    <property type="evidence" value="ECO:0007669"/>
    <property type="project" value="InterPro"/>
</dbReference>
<organism evidence="2 3">
    <name type="scientific">Clostridium frigidicarnis</name>
    <dbReference type="NCBI Taxonomy" id="84698"/>
    <lineage>
        <taxon>Bacteria</taxon>
        <taxon>Bacillati</taxon>
        <taxon>Bacillota</taxon>
        <taxon>Clostridia</taxon>
        <taxon>Eubacteriales</taxon>
        <taxon>Clostridiaceae</taxon>
        <taxon>Clostridium</taxon>
    </lineage>
</organism>
<dbReference type="Pfam" id="PF04397">
    <property type="entry name" value="LytTR"/>
    <property type="match status" value="1"/>
</dbReference>
<dbReference type="EMBL" id="FOKI01000021">
    <property type="protein sequence ID" value="SFB24926.1"/>
    <property type="molecule type" value="Genomic_DNA"/>
</dbReference>
<dbReference type="PANTHER" id="PTHR37299:SF1">
    <property type="entry name" value="STAGE 0 SPORULATION PROTEIN A HOMOLOG"/>
    <property type="match status" value="1"/>
</dbReference>
<dbReference type="GO" id="GO:0003677">
    <property type="term" value="F:DNA binding"/>
    <property type="evidence" value="ECO:0007669"/>
    <property type="project" value="UniProtKB-KW"/>
</dbReference>
<keyword evidence="2" id="KW-0238">DNA-binding</keyword>
<dbReference type="InterPro" id="IPR046947">
    <property type="entry name" value="LytR-like"/>
</dbReference>
<dbReference type="InterPro" id="IPR011006">
    <property type="entry name" value="CheY-like_superfamily"/>
</dbReference>
<dbReference type="OrthoDB" id="9802383at2"/>
<dbReference type="Gene3D" id="2.40.50.1020">
    <property type="entry name" value="LytTr DNA-binding domain"/>
    <property type="match status" value="1"/>
</dbReference>
<dbReference type="InterPro" id="IPR007492">
    <property type="entry name" value="LytTR_DNA-bd_dom"/>
</dbReference>
<protein>
    <submittedName>
        <fullName evidence="2">DNA-binding response regulator, LytR/AlgR family</fullName>
    </submittedName>
</protein>
<dbReference type="SMART" id="SM00850">
    <property type="entry name" value="LytTR"/>
    <property type="match status" value="1"/>
</dbReference>
<evidence type="ECO:0000259" key="1">
    <source>
        <dbReference type="PROSITE" id="PS50930"/>
    </source>
</evidence>
<evidence type="ECO:0000313" key="3">
    <source>
        <dbReference type="Proteomes" id="UP000198619"/>
    </source>
</evidence>
<sequence length="231" mass="27519">MHRNVAIIGENMNSINEYLYENGFLNQWKISSFNRWSDFENNISNNIDIIFINTDLECGNGIDLIKNHKSTLRNTVIIIVSKSENFAYEAFNIDAFQYILEPMDKSRLNLIWNKAVDFIDYMDSIKLDNRIFTISTKDTIHKVKYKDIWYFEKILRKVRVVKKDGVIEYYGTFKELEESLDFNFFIQCHQSFIVNKNKIHIYKNQQIRLENLNITIPVSKAYVRDIRNKIS</sequence>
<dbReference type="RefSeq" id="WP_090041940.1">
    <property type="nucleotide sequence ID" value="NZ_FOKI01000021.1"/>
</dbReference>
<proteinExistence type="predicted"/>
<dbReference type="Proteomes" id="UP000198619">
    <property type="component" value="Unassembled WGS sequence"/>
</dbReference>